<gene>
    <name evidence="3" type="ORF">ACERK3_19135</name>
</gene>
<evidence type="ECO:0000313" key="4">
    <source>
        <dbReference type="Proteomes" id="UP001575105"/>
    </source>
</evidence>
<comment type="caution">
    <text evidence="3">The sequence shown here is derived from an EMBL/GenBank/DDBJ whole genome shotgun (WGS) entry which is preliminary data.</text>
</comment>
<dbReference type="RefSeq" id="WP_425347310.1">
    <property type="nucleotide sequence ID" value="NZ_JBGUBD010000020.1"/>
</dbReference>
<keyword evidence="1" id="KW-0812">Transmembrane</keyword>
<evidence type="ECO:0000256" key="1">
    <source>
        <dbReference type="SAM" id="Phobius"/>
    </source>
</evidence>
<feature type="domain" description="DUF3592" evidence="2">
    <location>
        <begin position="43"/>
        <end position="123"/>
    </location>
</feature>
<protein>
    <submittedName>
        <fullName evidence="3">DUF3592 domain-containing protein</fullName>
    </submittedName>
</protein>
<evidence type="ECO:0000313" key="3">
    <source>
        <dbReference type="EMBL" id="MFA9480389.1"/>
    </source>
</evidence>
<dbReference type="EMBL" id="JBGUBD010000020">
    <property type="protein sequence ID" value="MFA9480389.1"/>
    <property type="molecule type" value="Genomic_DNA"/>
</dbReference>
<reference evidence="3 4" key="1">
    <citation type="submission" date="2024-08" db="EMBL/GenBank/DDBJ databases">
        <title>Whole-genome sequencing of halo(alkali)philic microorganisms from hypersaline lakes.</title>
        <authorList>
            <person name="Sorokin D.Y."/>
            <person name="Merkel A.Y."/>
            <person name="Messina E."/>
            <person name="Yakimov M."/>
        </authorList>
    </citation>
    <scope>NUCLEOTIDE SEQUENCE [LARGE SCALE GENOMIC DNA]</scope>
    <source>
        <strain evidence="3 4">AB-hyl4</strain>
    </source>
</reference>
<accession>A0ABV4UBN0</accession>
<feature type="transmembrane region" description="Helical" evidence="1">
    <location>
        <begin position="129"/>
        <end position="150"/>
    </location>
</feature>
<sequence>MALKNRGPVLGFSGFLCAFGFIAVVIILAQSWSQWQANRWPETTAQIESVRTGIARTHTPVSYRLSITYRYEVDGNAYIGDRWNYGAITSNDYRRAERYEEGDTLTIRYNPRRPGKSVVDPGDPWDVQWSGVVIFMTMWLGAGGWFVWAYRQGERL</sequence>
<keyword evidence="1" id="KW-1133">Transmembrane helix</keyword>
<keyword evidence="4" id="KW-1185">Reference proteome</keyword>
<dbReference type="Proteomes" id="UP001575105">
    <property type="component" value="Unassembled WGS sequence"/>
</dbReference>
<dbReference type="InterPro" id="IPR021994">
    <property type="entry name" value="DUF3592"/>
</dbReference>
<proteinExistence type="predicted"/>
<evidence type="ECO:0000259" key="2">
    <source>
        <dbReference type="Pfam" id="PF12158"/>
    </source>
</evidence>
<keyword evidence="1" id="KW-0472">Membrane</keyword>
<dbReference type="Pfam" id="PF12158">
    <property type="entry name" value="DUF3592"/>
    <property type="match status" value="1"/>
</dbReference>
<name>A0ABV4UBN0_9BACT</name>
<organism evidence="3 4">
    <name type="scientific">Natronomicrosphaera hydrolytica</name>
    <dbReference type="NCBI Taxonomy" id="3242702"/>
    <lineage>
        <taxon>Bacteria</taxon>
        <taxon>Pseudomonadati</taxon>
        <taxon>Planctomycetota</taxon>
        <taxon>Phycisphaerae</taxon>
        <taxon>Phycisphaerales</taxon>
        <taxon>Phycisphaeraceae</taxon>
        <taxon>Natronomicrosphaera</taxon>
    </lineage>
</organism>
<feature type="transmembrane region" description="Helical" evidence="1">
    <location>
        <begin position="12"/>
        <end position="32"/>
    </location>
</feature>